<keyword evidence="2" id="KW-1185">Reference proteome</keyword>
<proteinExistence type="predicted"/>
<dbReference type="RefSeq" id="WP_189579955.1">
    <property type="nucleotide sequence ID" value="NZ_BMYV01000001.1"/>
</dbReference>
<dbReference type="Proteomes" id="UP000600865">
    <property type="component" value="Unassembled WGS sequence"/>
</dbReference>
<dbReference type="EMBL" id="BMYV01000001">
    <property type="protein sequence ID" value="GGX56394.1"/>
    <property type="molecule type" value="Genomic_DNA"/>
</dbReference>
<sequence length="157" mass="17489">MPLLLSFTLLTTLSACSIGQPVSTYPEYRPTPGQGQYVRPQYLNRQLPPRVPNDDLCQSRLYAGLVGQHEGAIFIAGLPGRKRLIKPAIVEGFGYGAGDPLYIQTPYVEVREFLAGQNLYASTNTDMRDRLNLGPEIADRLTIELDEDGYVQQIDCR</sequence>
<evidence type="ECO:0000313" key="2">
    <source>
        <dbReference type="Proteomes" id="UP000600865"/>
    </source>
</evidence>
<protein>
    <submittedName>
        <fullName evidence="1">Uncharacterized protein</fullName>
    </submittedName>
</protein>
<gene>
    <name evidence="1" type="ORF">GCM10011309_01440</name>
</gene>
<reference evidence="1 2" key="1">
    <citation type="journal article" date="2014" name="Int. J. Syst. Evol. Microbiol.">
        <title>Complete genome sequence of Corynebacterium casei LMG S-19264T (=DSM 44701T), isolated from a smear-ripened cheese.</title>
        <authorList>
            <consortium name="US DOE Joint Genome Institute (JGI-PGF)"/>
            <person name="Walter F."/>
            <person name="Albersmeier A."/>
            <person name="Kalinowski J."/>
            <person name="Ruckert C."/>
        </authorList>
    </citation>
    <scope>NUCLEOTIDE SEQUENCE [LARGE SCALE GENOMIC DNA]</scope>
    <source>
        <strain evidence="1 2">KCTC 23968</strain>
    </source>
</reference>
<accession>A0A918KAB2</accession>
<name>A0A918KAB2_9PROT</name>
<comment type="caution">
    <text evidence="1">The sequence shown here is derived from an EMBL/GenBank/DDBJ whole genome shotgun (WGS) entry which is preliminary data.</text>
</comment>
<organism evidence="1 2">
    <name type="scientific">Litorimonas cladophorae</name>
    <dbReference type="NCBI Taxonomy" id="1220491"/>
    <lineage>
        <taxon>Bacteria</taxon>
        <taxon>Pseudomonadati</taxon>
        <taxon>Pseudomonadota</taxon>
        <taxon>Alphaproteobacteria</taxon>
        <taxon>Maricaulales</taxon>
        <taxon>Robiginitomaculaceae</taxon>
    </lineage>
</organism>
<evidence type="ECO:0000313" key="1">
    <source>
        <dbReference type="EMBL" id="GGX56394.1"/>
    </source>
</evidence>
<dbReference type="AlphaFoldDB" id="A0A918KAB2"/>